<keyword evidence="4" id="KW-0934">Plastid</keyword>
<dbReference type="InterPro" id="IPR022796">
    <property type="entry name" value="Chloroa_b-bind"/>
</dbReference>
<feature type="binding site" description="axial binding residue" evidence="5">
    <location>
        <position position="77"/>
    </location>
    <ligand>
        <name>chlorophyll b</name>
        <dbReference type="ChEBI" id="CHEBI:61721"/>
        <label>1</label>
    </ligand>
    <ligandPart>
        <name>Mg</name>
        <dbReference type="ChEBI" id="CHEBI:25107"/>
    </ligandPart>
</feature>
<name>A0A0D3JGT6_EMIH1</name>
<keyword evidence="7" id="KW-1185">Reference proteome</keyword>
<dbReference type="PANTHER" id="PTHR21649">
    <property type="entry name" value="CHLOROPHYLL A/B BINDING PROTEIN"/>
    <property type="match status" value="1"/>
</dbReference>
<reference evidence="6" key="2">
    <citation type="submission" date="2024-10" db="UniProtKB">
        <authorList>
            <consortium name="EnsemblProtists"/>
        </authorList>
    </citation>
    <scope>IDENTIFICATION</scope>
</reference>
<dbReference type="Pfam" id="PF00504">
    <property type="entry name" value="Chloroa_b-bind"/>
    <property type="match status" value="1"/>
</dbReference>
<sequence length="255" mass="27282">MLALTSSSLSFAPAVAPRAAVSGPVMSAKADLEAFAKECNPVVGYWDPLGLADLPLWGQDQDAVIGWLRHSEIKHGRIAMAGFVGYIAHANGFRFGGIGPQNVVPEGASAPEVWDSIPFLAKLQIIGAIGVLEHISEDKNFLAADGMKHYMRGGKPGYFPTFSANVHPMPLNLFDPFKWSKNASPEKKAKGLVTETNNGRLAMLGLFGFLSESKIPGSVPALSGIIPSYDGDYMQPFLPTGPDTSLWTIGNLWAN</sequence>
<dbReference type="GO" id="GO:0016168">
    <property type="term" value="F:chlorophyll binding"/>
    <property type="evidence" value="ECO:0007669"/>
    <property type="project" value="UniProtKB-KW"/>
</dbReference>
<evidence type="ECO:0000313" key="7">
    <source>
        <dbReference type="Proteomes" id="UP000013827"/>
    </source>
</evidence>
<feature type="binding site" evidence="5">
    <location>
        <position position="72"/>
    </location>
    <ligand>
        <name>chlorophyll a</name>
        <dbReference type="ChEBI" id="CHEBI:58416"/>
        <label>1</label>
    </ligand>
</feature>
<feature type="binding site" evidence="5">
    <location>
        <position position="46"/>
    </location>
    <ligand>
        <name>chlorophyll a</name>
        <dbReference type="ChEBI" id="CHEBI:58416"/>
        <label>1</label>
    </ligand>
</feature>
<dbReference type="OMA" id="NGNIMIP"/>
<keyword evidence="3" id="KW-0602">Photosynthesis</keyword>
<dbReference type="HOGENOM" id="CLU_057943_4_0_1"/>
<protein>
    <recommendedName>
        <fullName evidence="8">Light harvesting protein</fullName>
    </recommendedName>
</protein>
<dbReference type="GO" id="GO:0016020">
    <property type="term" value="C:membrane"/>
    <property type="evidence" value="ECO:0007669"/>
    <property type="project" value="InterPro"/>
</dbReference>
<keyword evidence="5" id="KW-0157">Chromophore</keyword>
<feature type="binding site" evidence="5">
    <location>
        <position position="200"/>
    </location>
    <ligand>
        <name>chlorophyll a</name>
        <dbReference type="ChEBI" id="CHEBI:58416"/>
        <label>1</label>
    </ligand>
</feature>
<evidence type="ECO:0000256" key="4">
    <source>
        <dbReference type="ARBA" id="ARBA00022640"/>
    </source>
</evidence>
<evidence type="ECO:0000256" key="5">
    <source>
        <dbReference type="PIRSR" id="PIRSR601344-1"/>
    </source>
</evidence>
<dbReference type="KEGG" id="ehx:EMIHUDRAFT_432006"/>
<dbReference type="GO" id="GO:0009507">
    <property type="term" value="C:chloroplast"/>
    <property type="evidence" value="ECO:0007669"/>
    <property type="project" value="UniProtKB-SubCell"/>
</dbReference>
<feature type="binding site" evidence="5">
    <location>
        <position position="198"/>
    </location>
    <ligand>
        <name>chlorophyll a</name>
        <dbReference type="ChEBI" id="CHEBI:58416"/>
        <label>1</label>
    </ligand>
</feature>
<proteinExistence type="predicted"/>
<dbReference type="EnsemblProtists" id="EOD22721">
    <property type="protein sequence ID" value="EOD22721"/>
    <property type="gene ID" value="EMIHUDRAFT_432006"/>
</dbReference>
<dbReference type="AlphaFoldDB" id="A0A0D3JGT6"/>
<organism evidence="6 7">
    <name type="scientific">Emiliania huxleyi (strain CCMP1516)</name>
    <dbReference type="NCBI Taxonomy" id="280463"/>
    <lineage>
        <taxon>Eukaryota</taxon>
        <taxon>Haptista</taxon>
        <taxon>Haptophyta</taxon>
        <taxon>Prymnesiophyceae</taxon>
        <taxon>Isochrysidales</taxon>
        <taxon>Noelaerhabdaceae</taxon>
        <taxon>Emiliania</taxon>
    </lineage>
</organism>
<keyword evidence="5" id="KW-0148">Chlorophyll</keyword>
<accession>A0A0D3JGT6</accession>
<dbReference type="Gene3D" id="1.10.3460.10">
    <property type="entry name" value="Chlorophyll a/b binding protein domain"/>
    <property type="match status" value="1"/>
</dbReference>
<dbReference type="Proteomes" id="UP000013827">
    <property type="component" value="Unassembled WGS sequence"/>
</dbReference>
<dbReference type="PaxDb" id="2903-EOD22721"/>
<keyword evidence="2" id="KW-0150">Chloroplast</keyword>
<reference evidence="7" key="1">
    <citation type="journal article" date="2013" name="Nature">
        <title>Pan genome of the phytoplankton Emiliania underpins its global distribution.</title>
        <authorList>
            <person name="Read B.A."/>
            <person name="Kegel J."/>
            <person name="Klute M.J."/>
            <person name="Kuo A."/>
            <person name="Lefebvre S.C."/>
            <person name="Maumus F."/>
            <person name="Mayer C."/>
            <person name="Miller J."/>
            <person name="Monier A."/>
            <person name="Salamov A."/>
            <person name="Young J."/>
            <person name="Aguilar M."/>
            <person name="Claverie J.M."/>
            <person name="Frickenhaus S."/>
            <person name="Gonzalez K."/>
            <person name="Herman E.K."/>
            <person name="Lin Y.C."/>
            <person name="Napier J."/>
            <person name="Ogata H."/>
            <person name="Sarno A.F."/>
            <person name="Shmutz J."/>
            <person name="Schroeder D."/>
            <person name="de Vargas C."/>
            <person name="Verret F."/>
            <person name="von Dassow P."/>
            <person name="Valentin K."/>
            <person name="Van de Peer Y."/>
            <person name="Wheeler G."/>
            <person name="Dacks J.B."/>
            <person name="Delwiche C.F."/>
            <person name="Dyhrman S.T."/>
            <person name="Glockner G."/>
            <person name="John U."/>
            <person name="Richards T."/>
            <person name="Worden A.Z."/>
            <person name="Zhang X."/>
            <person name="Grigoriev I.V."/>
            <person name="Allen A.E."/>
            <person name="Bidle K."/>
            <person name="Borodovsky M."/>
            <person name="Bowler C."/>
            <person name="Brownlee C."/>
            <person name="Cock J.M."/>
            <person name="Elias M."/>
            <person name="Gladyshev V.N."/>
            <person name="Groth M."/>
            <person name="Guda C."/>
            <person name="Hadaegh A."/>
            <person name="Iglesias-Rodriguez M.D."/>
            <person name="Jenkins J."/>
            <person name="Jones B.M."/>
            <person name="Lawson T."/>
            <person name="Leese F."/>
            <person name="Lindquist E."/>
            <person name="Lobanov A."/>
            <person name="Lomsadze A."/>
            <person name="Malik S.B."/>
            <person name="Marsh M.E."/>
            <person name="Mackinder L."/>
            <person name="Mock T."/>
            <person name="Mueller-Roeber B."/>
            <person name="Pagarete A."/>
            <person name="Parker M."/>
            <person name="Probert I."/>
            <person name="Quesneville H."/>
            <person name="Raines C."/>
            <person name="Rensing S.A."/>
            <person name="Riano-Pachon D.M."/>
            <person name="Richier S."/>
            <person name="Rokitta S."/>
            <person name="Shiraiwa Y."/>
            <person name="Soanes D.M."/>
            <person name="van der Giezen M."/>
            <person name="Wahlund T.M."/>
            <person name="Williams B."/>
            <person name="Wilson W."/>
            <person name="Wolfe G."/>
            <person name="Wurch L.L."/>
        </authorList>
    </citation>
    <scope>NUCLEOTIDE SEQUENCE</scope>
</reference>
<comment type="subcellular location">
    <subcellularLocation>
        <location evidence="1">Plastid</location>
        <location evidence="1">Chloroplast</location>
    </subcellularLocation>
</comment>
<evidence type="ECO:0000256" key="3">
    <source>
        <dbReference type="ARBA" id="ARBA00022531"/>
    </source>
</evidence>
<evidence type="ECO:0000256" key="1">
    <source>
        <dbReference type="ARBA" id="ARBA00004229"/>
    </source>
</evidence>
<feature type="binding site" evidence="5">
    <location>
        <position position="75"/>
    </location>
    <ligand>
        <name>chlorophyll a</name>
        <dbReference type="ChEBI" id="CHEBI:58416"/>
        <label>1</label>
    </ligand>
</feature>
<dbReference type="SUPFAM" id="SSF103511">
    <property type="entry name" value="Chlorophyll a-b binding protein"/>
    <property type="match status" value="1"/>
</dbReference>
<evidence type="ECO:0008006" key="8">
    <source>
        <dbReference type="Google" id="ProtNLM"/>
    </source>
</evidence>
<evidence type="ECO:0000313" key="6">
    <source>
        <dbReference type="EnsemblProtists" id="EOD22721"/>
    </source>
</evidence>
<dbReference type="InterPro" id="IPR001344">
    <property type="entry name" value="Chloro_AB-bd_pln"/>
</dbReference>
<dbReference type="GO" id="GO:0009765">
    <property type="term" value="P:photosynthesis, light harvesting"/>
    <property type="evidence" value="ECO:0007669"/>
    <property type="project" value="InterPro"/>
</dbReference>
<feature type="binding site" evidence="5">
    <location>
        <position position="120"/>
    </location>
    <ligand>
        <name>chlorophyll a</name>
        <dbReference type="ChEBI" id="CHEBI:58416"/>
        <label>1</label>
    </ligand>
</feature>
<dbReference type="GeneID" id="17268250"/>
<dbReference type="RefSeq" id="XP_005775150.1">
    <property type="nucleotide sequence ID" value="XM_005775093.1"/>
</dbReference>
<feature type="binding site" evidence="5">
    <location>
        <position position="195"/>
    </location>
    <ligand>
        <name>chlorophyll a</name>
        <dbReference type="ChEBI" id="CHEBI:58416"/>
        <label>1</label>
    </ligand>
</feature>
<evidence type="ECO:0000256" key="2">
    <source>
        <dbReference type="ARBA" id="ARBA00022528"/>
    </source>
</evidence>